<reference evidence="2 3" key="1">
    <citation type="submission" date="2016-11" db="EMBL/GenBank/DDBJ databases">
        <authorList>
            <person name="Jaros S."/>
            <person name="Januszkiewicz K."/>
            <person name="Wedrychowicz H."/>
        </authorList>
    </citation>
    <scope>NUCLEOTIDE SEQUENCE [LARGE SCALE GENOMIC DNA]</scope>
    <source>
        <strain evidence="2 3">DSM 6191</strain>
    </source>
</reference>
<dbReference type="Pfam" id="PF00753">
    <property type="entry name" value="Lactamase_B"/>
    <property type="match status" value="1"/>
</dbReference>
<dbReference type="RefSeq" id="WP_073015654.1">
    <property type="nucleotide sequence ID" value="NZ_FQXU01000003.1"/>
</dbReference>
<dbReference type="PANTHER" id="PTHR30619">
    <property type="entry name" value="DNA INTERNALIZATION/COMPETENCE PROTEIN COMEC/REC2"/>
    <property type="match status" value="1"/>
</dbReference>
<dbReference type="Gene3D" id="3.60.15.10">
    <property type="entry name" value="Ribonuclease Z/Hydroxyacylglutathione hydrolase-like"/>
    <property type="match status" value="1"/>
</dbReference>
<accession>A0A1M5SUK3</accession>
<dbReference type="CDD" id="cd07731">
    <property type="entry name" value="ComA-like_MBL-fold"/>
    <property type="match status" value="1"/>
</dbReference>
<dbReference type="Proteomes" id="UP000184241">
    <property type="component" value="Unassembled WGS sequence"/>
</dbReference>
<evidence type="ECO:0000259" key="1">
    <source>
        <dbReference type="SMART" id="SM00849"/>
    </source>
</evidence>
<keyword evidence="2" id="KW-0378">Hydrolase</keyword>
<sequence>MKKKHISLIFIISLLIFLTCRFSFINIKVSATEKKPEVHFIDVGQSDCALIKNGDENYLIDSGDKTESSKVIKYLKDQGIEKLDFIILTHYHGDHYGGLYDITKNITTDIVYVPKFYVVEEERVKAIKSLIDTNTSFGIIEKGWTYEKDSLSLKVLLPSKPHKSLENNDSLVIRGDINKNSYLFMADCEFDEEKELLDMKEIENIDVLKLGHHGLDTSSTEEFLKKVNPKYTVINCDGKESPDKAVIDRLKTLETKILRTDINGNIVFTQK</sequence>
<evidence type="ECO:0000313" key="2">
    <source>
        <dbReference type="EMBL" id="SHH42205.1"/>
    </source>
</evidence>
<dbReference type="InterPro" id="IPR001279">
    <property type="entry name" value="Metallo-B-lactamas"/>
</dbReference>
<dbReference type="SUPFAM" id="SSF56281">
    <property type="entry name" value="Metallo-hydrolase/oxidoreductase"/>
    <property type="match status" value="1"/>
</dbReference>
<dbReference type="InterPro" id="IPR036866">
    <property type="entry name" value="RibonucZ/Hydroxyglut_hydro"/>
</dbReference>
<proteinExistence type="predicted"/>
<dbReference type="EMBL" id="FQXU01000003">
    <property type="protein sequence ID" value="SHH42205.1"/>
    <property type="molecule type" value="Genomic_DNA"/>
</dbReference>
<dbReference type="PANTHER" id="PTHR30619:SF7">
    <property type="entry name" value="BETA-LACTAMASE DOMAIN PROTEIN"/>
    <property type="match status" value="1"/>
</dbReference>
<dbReference type="SMART" id="SM00849">
    <property type="entry name" value="Lactamase_B"/>
    <property type="match status" value="1"/>
</dbReference>
<gene>
    <name evidence="2" type="ORF">SAMN02745941_00021</name>
</gene>
<organism evidence="2 3">
    <name type="scientific">Clostridium intestinale DSM 6191</name>
    <dbReference type="NCBI Taxonomy" id="1121320"/>
    <lineage>
        <taxon>Bacteria</taxon>
        <taxon>Bacillati</taxon>
        <taxon>Bacillota</taxon>
        <taxon>Clostridia</taxon>
        <taxon>Eubacteriales</taxon>
        <taxon>Clostridiaceae</taxon>
        <taxon>Clostridium</taxon>
    </lineage>
</organism>
<dbReference type="AlphaFoldDB" id="A0A1M5SUK3"/>
<dbReference type="InterPro" id="IPR052159">
    <property type="entry name" value="Competence_DNA_uptake"/>
</dbReference>
<dbReference type="GO" id="GO:0016787">
    <property type="term" value="F:hydrolase activity"/>
    <property type="evidence" value="ECO:0007669"/>
    <property type="project" value="UniProtKB-KW"/>
</dbReference>
<protein>
    <submittedName>
        <fullName evidence="2">Metal-dependent hydrolase, beta-lactamase superfamily II</fullName>
    </submittedName>
</protein>
<feature type="domain" description="Metallo-beta-lactamase" evidence="1">
    <location>
        <begin position="45"/>
        <end position="238"/>
    </location>
</feature>
<dbReference type="InterPro" id="IPR035681">
    <property type="entry name" value="ComA-like_MBL"/>
</dbReference>
<evidence type="ECO:0000313" key="3">
    <source>
        <dbReference type="Proteomes" id="UP000184241"/>
    </source>
</evidence>
<name>A0A1M5SUK3_9CLOT</name>